<dbReference type="InterPro" id="IPR027417">
    <property type="entry name" value="P-loop_NTPase"/>
</dbReference>
<dbReference type="Pfam" id="PF13173">
    <property type="entry name" value="AAA_14"/>
    <property type="match status" value="1"/>
</dbReference>
<proteinExistence type="predicted"/>
<dbReference type="InterPro" id="IPR025420">
    <property type="entry name" value="DUF4143"/>
</dbReference>
<evidence type="ECO:0000259" key="1">
    <source>
        <dbReference type="Pfam" id="PF13173"/>
    </source>
</evidence>
<evidence type="ECO:0000259" key="2">
    <source>
        <dbReference type="Pfam" id="PF13635"/>
    </source>
</evidence>
<dbReference type="AlphaFoldDB" id="A0A1F4SKT7"/>
<dbReference type="PANTHER" id="PTHR43566">
    <property type="entry name" value="CONSERVED PROTEIN"/>
    <property type="match status" value="1"/>
</dbReference>
<evidence type="ECO:0000313" key="4">
    <source>
        <dbReference type="Proteomes" id="UP000178417"/>
    </source>
</evidence>
<dbReference type="STRING" id="1802579.A2310_08670"/>
<protein>
    <recommendedName>
        <fullName evidence="5">ATPase</fullName>
    </recommendedName>
</protein>
<dbReference type="EMBL" id="MEUB01000050">
    <property type="protein sequence ID" value="OGC21051.1"/>
    <property type="molecule type" value="Genomic_DNA"/>
</dbReference>
<evidence type="ECO:0008006" key="5">
    <source>
        <dbReference type="Google" id="ProtNLM"/>
    </source>
</evidence>
<organism evidence="3 4">
    <name type="scientific">candidate division WOR-1 bacterium RIFOXYB2_FULL_37_13</name>
    <dbReference type="NCBI Taxonomy" id="1802579"/>
    <lineage>
        <taxon>Bacteria</taxon>
        <taxon>Bacillati</taxon>
        <taxon>Saganbacteria</taxon>
    </lineage>
</organism>
<feature type="domain" description="AAA" evidence="1">
    <location>
        <begin position="13"/>
        <end position="134"/>
    </location>
</feature>
<name>A0A1F4SKT7_UNCSA</name>
<gene>
    <name evidence="3" type="ORF">A2310_08670</name>
</gene>
<comment type="caution">
    <text evidence="3">The sequence shown here is derived from an EMBL/GenBank/DDBJ whole genome shotgun (WGS) entry which is preliminary data.</text>
</comment>
<dbReference type="InterPro" id="IPR041682">
    <property type="entry name" value="AAA_14"/>
</dbReference>
<feature type="domain" description="DUF4143" evidence="2">
    <location>
        <begin position="178"/>
        <end position="333"/>
    </location>
</feature>
<dbReference type="PANTHER" id="PTHR43566:SF2">
    <property type="entry name" value="DUF4143 DOMAIN-CONTAINING PROTEIN"/>
    <property type="match status" value="1"/>
</dbReference>
<dbReference type="SUPFAM" id="SSF52540">
    <property type="entry name" value="P-loop containing nucleoside triphosphate hydrolases"/>
    <property type="match status" value="1"/>
</dbReference>
<reference evidence="3 4" key="1">
    <citation type="journal article" date="2016" name="Nat. Commun.">
        <title>Thousands of microbial genomes shed light on interconnected biogeochemical processes in an aquifer system.</title>
        <authorList>
            <person name="Anantharaman K."/>
            <person name="Brown C.T."/>
            <person name="Hug L.A."/>
            <person name="Sharon I."/>
            <person name="Castelle C.J."/>
            <person name="Probst A.J."/>
            <person name="Thomas B.C."/>
            <person name="Singh A."/>
            <person name="Wilkins M.J."/>
            <person name="Karaoz U."/>
            <person name="Brodie E.L."/>
            <person name="Williams K.H."/>
            <person name="Hubbard S.S."/>
            <person name="Banfield J.F."/>
        </authorList>
    </citation>
    <scope>NUCLEOTIDE SEQUENCE [LARGE SCALE GENOMIC DNA]</scope>
</reference>
<accession>A0A1F4SKT7</accession>
<evidence type="ECO:0000313" key="3">
    <source>
        <dbReference type="EMBL" id="OGC21051.1"/>
    </source>
</evidence>
<sequence>MIKRQIELPCNENIFLFGPRQTGKSTLLHSTFAEETSYYYDLLKTEEFVRFTAHPEIFREEVLSRNEKITHIIVDEIQRVPTLLNEIHFLIESKNSPYFILSGSSARKLKRSKANLLAGRALSYHLHPLTVTELGEKFSLFKALQFGSLPKVYLEESDQTAKDRLRSYVETYLKEEIELEAQLRNIGTFIHFLEIAANENGNAINFSNIARDTGTTYQTVKSYFQILEDTLIGKFLFPYQKSSRKRLSKHPKFLFFDTGVVRALTKKINIPLEPKTPAFGIAFEHFVILEIMRQADYQRLDYTFSYYRTESGTEVDLIVETPKGDIFAIEIKSTDSVDSSHLRGIKSFAETCKEAKLCCVSVAPHQRKIGTVTILPWQETMAWIKSF</sequence>
<dbReference type="Pfam" id="PF13635">
    <property type="entry name" value="DUF4143"/>
    <property type="match status" value="1"/>
</dbReference>
<dbReference type="Proteomes" id="UP000178417">
    <property type="component" value="Unassembled WGS sequence"/>
</dbReference>